<gene>
    <name evidence="1" type="ORF">PXEA_LOCUS9597</name>
</gene>
<reference evidence="1" key="1">
    <citation type="submission" date="2018-11" db="EMBL/GenBank/DDBJ databases">
        <authorList>
            <consortium name="Pathogen Informatics"/>
        </authorList>
    </citation>
    <scope>NUCLEOTIDE SEQUENCE</scope>
</reference>
<dbReference type="AlphaFoldDB" id="A0A448WNR6"/>
<evidence type="ECO:0000313" key="2">
    <source>
        <dbReference type="Proteomes" id="UP000784294"/>
    </source>
</evidence>
<evidence type="ECO:0000313" key="1">
    <source>
        <dbReference type="EMBL" id="VEL16157.1"/>
    </source>
</evidence>
<dbReference type="EMBL" id="CAAALY010027364">
    <property type="protein sequence ID" value="VEL16157.1"/>
    <property type="molecule type" value="Genomic_DNA"/>
</dbReference>
<protein>
    <submittedName>
        <fullName evidence="1">Uncharacterized protein</fullName>
    </submittedName>
</protein>
<name>A0A448WNR6_9PLAT</name>
<organism evidence="1 2">
    <name type="scientific">Protopolystoma xenopodis</name>
    <dbReference type="NCBI Taxonomy" id="117903"/>
    <lineage>
        <taxon>Eukaryota</taxon>
        <taxon>Metazoa</taxon>
        <taxon>Spiralia</taxon>
        <taxon>Lophotrochozoa</taxon>
        <taxon>Platyhelminthes</taxon>
        <taxon>Monogenea</taxon>
        <taxon>Polyopisthocotylea</taxon>
        <taxon>Polystomatidea</taxon>
        <taxon>Polystomatidae</taxon>
        <taxon>Protopolystoma</taxon>
    </lineage>
</organism>
<keyword evidence="2" id="KW-1185">Reference proteome</keyword>
<accession>A0A448WNR6</accession>
<proteinExistence type="predicted"/>
<comment type="caution">
    <text evidence="1">The sequence shown here is derived from an EMBL/GenBank/DDBJ whole genome shotgun (WGS) entry which is preliminary data.</text>
</comment>
<dbReference type="Proteomes" id="UP000784294">
    <property type="component" value="Unassembled WGS sequence"/>
</dbReference>
<sequence length="101" mass="10786">MFHQLLPFRQILSASESPDELVRDTVSPLSPVITTETIPAIAWLRLINPDACSGFFSLTDRTDGTKSSGCSSVCVVNGDSVADLSTRILMACRLSMPAAKG</sequence>